<protein>
    <recommendedName>
        <fullName evidence="4">Cell division protein CrgA</fullName>
    </recommendedName>
</protein>
<dbReference type="EMBL" id="JBHUFZ010000016">
    <property type="protein sequence ID" value="MFD1889962.1"/>
    <property type="molecule type" value="Genomic_DNA"/>
</dbReference>
<proteinExistence type="predicted"/>
<keyword evidence="3" id="KW-1185">Reference proteome</keyword>
<reference evidence="3" key="1">
    <citation type="journal article" date="2019" name="Int. J. Syst. Evol. Microbiol.">
        <title>The Global Catalogue of Microorganisms (GCM) 10K type strain sequencing project: providing services to taxonomists for standard genome sequencing and annotation.</title>
        <authorList>
            <consortium name="The Broad Institute Genomics Platform"/>
            <consortium name="The Broad Institute Genome Sequencing Center for Infectious Disease"/>
            <person name="Wu L."/>
            <person name="Ma J."/>
        </authorList>
    </citation>
    <scope>NUCLEOTIDE SEQUENCE [LARGE SCALE GENOMIC DNA]</scope>
    <source>
        <strain evidence="3">CAIM 431</strain>
    </source>
</reference>
<comment type="caution">
    <text evidence="2">The sequence shown here is derived from an EMBL/GenBank/DDBJ whole genome shotgun (WGS) entry which is preliminary data.</text>
</comment>
<accession>A0ABW4RUG4</accession>
<feature type="transmembrane region" description="Helical" evidence="1">
    <location>
        <begin position="51"/>
        <end position="70"/>
    </location>
</feature>
<keyword evidence="1" id="KW-1133">Transmembrane helix</keyword>
<keyword evidence="1" id="KW-0812">Transmembrane</keyword>
<feature type="transmembrane region" description="Helical" evidence="1">
    <location>
        <begin position="21"/>
        <end position="45"/>
    </location>
</feature>
<dbReference type="RefSeq" id="WP_343872898.1">
    <property type="nucleotide sequence ID" value="NZ_BAAAIX010000013.1"/>
</dbReference>
<keyword evidence="1" id="KW-0472">Membrane</keyword>
<evidence type="ECO:0000256" key="1">
    <source>
        <dbReference type="SAM" id="Phobius"/>
    </source>
</evidence>
<organism evidence="2 3">
    <name type="scientific">Luteococcus peritonei</name>
    <dbReference type="NCBI Taxonomy" id="88874"/>
    <lineage>
        <taxon>Bacteria</taxon>
        <taxon>Bacillati</taxon>
        <taxon>Actinomycetota</taxon>
        <taxon>Actinomycetes</taxon>
        <taxon>Propionibacteriales</taxon>
        <taxon>Propionibacteriaceae</taxon>
        <taxon>Luteococcus</taxon>
    </lineage>
</organism>
<evidence type="ECO:0008006" key="4">
    <source>
        <dbReference type="Google" id="ProtNLM"/>
    </source>
</evidence>
<gene>
    <name evidence="2" type="ORF">ACFSCS_07130</name>
</gene>
<evidence type="ECO:0000313" key="2">
    <source>
        <dbReference type="EMBL" id="MFD1889962.1"/>
    </source>
</evidence>
<evidence type="ECO:0000313" key="3">
    <source>
        <dbReference type="Proteomes" id="UP001597326"/>
    </source>
</evidence>
<name>A0ABW4RUG4_9ACTN</name>
<sequence length="74" mass="7545">MLTGRGSGLRGERPGISERHPVAWTGATLLAATFLVAVGLMLVAFGQADDSPGLGGLGLVNAAIGVVMAWRRLS</sequence>
<dbReference type="Proteomes" id="UP001597326">
    <property type="component" value="Unassembled WGS sequence"/>
</dbReference>